<gene>
    <name evidence="12" type="ORF">FisN_38Lh028</name>
</gene>
<keyword evidence="9" id="KW-0585">Phenylalanine catabolism</keyword>
<keyword evidence="12" id="KW-0223">Dioxygenase</keyword>
<dbReference type="InterPro" id="IPR041735">
    <property type="entry name" value="4OHPhenylPyrv_dOase_C"/>
</dbReference>
<evidence type="ECO:0000259" key="11">
    <source>
        <dbReference type="PROSITE" id="PS51819"/>
    </source>
</evidence>
<dbReference type="AlphaFoldDB" id="A0A1Z5J6I1"/>
<dbReference type="CDD" id="cd08342">
    <property type="entry name" value="HPPD_N_like"/>
    <property type="match status" value="1"/>
</dbReference>
<feature type="domain" description="VOC" evidence="11">
    <location>
        <begin position="256"/>
        <end position="416"/>
    </location>
</feature>
<feature type="chain" id="PRO_5013210104" description="4-hydroxyphenylpyruvate dioxygenase" evidence="10">
    <location>
        <begin position="20"/>
        <end position="474"/>
    </location>
</feature>
<evidence type="ECO:0000256" key="4">
    <source>
        <dbReference type="ARBA" id="ARBA00013222"/>
    </source>
</evidence>
<dbReference type="InterPro" id="IPR037523">
    <property type="entry name" value="VOC_core"/>
</dbReference>
<dbReference type="Gene3D" id="3.10.180.10">
    <property type="entry name" value="2,3-Dihydroxybiphenyl 1,2-Dioxygenase, domain 1"/>
    <property type="match status" value="2"/>
</dbReference>
<reference evidence="12 13" key="1">
    <citation type="journal article" date="2015" name="Plant Cell">
        <title>Oil accumulation by the oleaginous diatom Fistulifera solaris as revealed by the genome and transcriptome.</title>
        <authorList>
            <person name="Tanaka T."/>
            <person name="Maeda Y."/>
            <person name="Veluchamy A."/>
            <person name="Tanaka M."/>
            <person name="Abida H."/>
            <person name="Marechal E."/>
            <person name="Bowler C."/>
            <person name="Muto M."/>
            <person name="Sunaga Y."/>
            <person name="Tanaka M."/>
            <person name="Yoshino T."/>
            <person name="Taniguchi T."/>
            <person name="Fukuda Y."/>
            <person name="Nemoto M."/>
            <person name="Matsumoto M."/>
            <person name="Wong P.S."/>
            <person name="Aburatani S."/>
            <person name="Fujibuchi W."/>
        </authorList>
    </citation>
    <scope>NUCLEOTIDE SEQUENCE [LARGE SCALE GENOMIC DNA]</scope>
    <source>
        <strain evidence="12 13">JPCC DA0580</strain>
    </source>
</reference>
<feature type="signal peptide" evidence="10">
    <location>
        <begin position="1"/>
        <end position="19"/>
    </location>
</feature>
<protein>
    <recommendedName>
        <fullName evidence="4">4-hydroxyphenylpyruvate dioxygenase</fullName>
        <ecNumber evidence="4">1.13.11.27</ecNumber>
    </recommendedName>
</protein>
<dbReference type="GO" id="GO:0003868">
    <property type="term" value="F:4-hydroxyphenylpyruvate dioxygenase activity"/>
    <property type="evidence" value="ECO:0007669"/>
    <property type="project" value="UniProtKB-EC"/>
</dbReference>
<evidence type="ECO:0000256" key="6">
    <source>
        <dbReference type="ARBA" id="ARBA00022737"/>
    </source>
</evidence>
<dbReference type="InterPro" id="IPR005956">
    <property type="entry name" value="4OHPhenylPyrv_dOase"/>
</dbReference>
<dbReference type="Proteomes" id="UP000198406">
    <property type="component" value="Unassembled WGS sequence"/>
</dbReference>
<dbReference type="InParanoid" id="A0A1Z5J6I1"/>
<evidence type="ECO:0000256" key="7">
    <source>
        <dbReference type="ARBA" id="ARBA00022878"/>
    </source>
</evidence>
<dbReference type="InterPro" id="IPR029068">
    <property type="entry name" value="Glyas_Bleomycin-R_OHBP_Dase"/>
</dbReference>
<dbReference type="InterPro" id="IPR041736">
    <property type="entry name" value="4OHPhenylPyrv_dOase_N"/>
</dbReference>
<dbReference type="SUPFAM" id="SSF54593">
    <property type="entry name" value="Glyoxalase/Bleomycin resistance protein/Dihydroxybiphenyl dioxygenase"/>
    <property type="match status" value="1"/>
</dbReference>
<keyword evidence="8" id="KW-0408">Iron</keyword>
<keyword evidence="12" id="KW-0670">Pyruvate</keyword>
<keyword evidence="12" id="KW-0560">Oxidoreductase</keyword>
<dbReference type="PROSITE" id="PS51819">
    <property type="entry name" value="VOC"/>
    <property type="match status" value="2"/>
</dbReference>
<evidence type="ECO:0000256" key="10">
    <source>
        <dbReference type="SAM" id="SignalP"/>
    </source>
</evidence>
<dbReference type="FunFam" id="3.10.180.10:FF:000013">
    <property type="entry name" value="4-hydroxyphenylpyruvate dioxygenase"/>
    <property type="match status" value="1"/>
</dbReference>
<proteinExistence type="inferred from homology"/>
<comment type="cofactor">
    <cofactor evidence="1">
        <name>Fe cation</name>
        <dbReference type="ChEBI" id="CHEBI:24875"/>
    </cofactor>
</comment>
<keyword evidence="6" id="KW-0677">Repeat</keyword>
<name>A0A1Z5J6I1_FISSO</name>
<sequence>MRVSSAWMLLVGASLRVTAFSAPSQQQWKPKIASLEDRTALRRPQNDSERIGTIGFHHVEFYCGDAKSMANRFSLGLGMRITGSTGQHTGNDQCVSYGLESENVRFLLTAPYSIDISSKRSLKNTKNEDDAPSDAPDPLPGFSAPHAHSFFAKHGLAARAVALEVVDADAAFQASVANGAKPVLEPTFIAACSGQKEKAGTEIDGCRIAEVELYGDVVLRYLSFPTRNQRGKLPFLPHLSPVEGKMAERETFGLQRFDHAVGNVPNLYEALTHIQKFTGFHEFAEFTPEDVGTVESGLNSVVLASDSEDVLLPLNEPTQGKRKSQIQTFLEQNEGAGLQHLALKTNDVFETVSSIRDAAECYGGFELMKRPSDEYYKELPSRLGDKLTDEQYSKLEELGILADADDEGILLQIFTKPIGDRPTFFFEIIQRVGCRFKPEGEDTEMERPGCGGFGRGNFRELFKAIEEHERTLKV</sequence>
<accession>A0A1Z5J6I1</accession>
<dbReference type="GO" id="GO:0006559">
    <property type="term" value="P:L-phenylalanine catabolic process"/>
    <property type="evidence" value="ECO:0007669"/>
    <property type="project" value="UniProtKB-KW"/>
</dbReference>
<keyword evidence="5" id="KW-0479">Metal-binding</keyword>
<dbReference type="NCBIfam" id="TIGR01263">
    <property type="entry name" value="4HPPD"/>
    <property type="match status" value="1"/>
</dbReference>
<dbReference type="OrthoDB" id="414569at2759"/>
<comment type="pathway">
    <text evidence="2">Amino-acid degradation; L-phenylalanine degradation; acetoacetate and fumarate from L-phenylalanine: step 3/6.</text>
</comment>
<keyword evidence="7" id="KW-0828">Tyrosine catabolism</keyword>
<dbReference type="InterPro" id="IPR004360">
    <property type="entry name" value="Glyas_Fos-R_dOase_dom"/>
</dbReference>
<dbReference type="EMBL" id="BDSP01000010">
    <property type="protein sequence ID" value="GAX09607.1"/>
    <property type="molecule type" value="Genomic_DNA"/>
</dbReference>
<comment type="caution">
    <text evidence="12">The sequence shown here is derived from an EMBL/GenBank/DDBJ whole genome shotgun (WGS) entry which is preliminary data.</text>
</comment>
<dbReference type="EC" id="1.13.11.27" evidence="4"/>
<evidence type="ECO:0000256" key="5">
    <source>
        <dbReference type="ARBA" id="ARBA00022723"/>
    </source>
</evidence>
<dbReference type="PANTHER" id="PTHR11959">
    <property type="entry name" value="4-HYDROXYPHENYLPYRUVATE DIOXYGENASE"/>
    <property type="match status" value="1"/>
</dbReference>
<dbReference type="Pfam" id="PF00903">
    <property type="entry name" value="Glyoxalase"/>
    <property type="match status" value="1"/>
</dbReference>
<keyword evidence="13" id="KW-1185">Reference proteome</keyword>
<comment type="similarity">
    <text evidence="3">Belongs to the 4HPPD family.</text>
</comment>
<dbReference type="PANTHER" id="PTHR11959:SF1">
    <property type="entry name" value="4-HYDROXYPHENYLPYRUVATE DIOXYGENASE"/>
    <property type="match status" value="1"/>
</dbReference>
<feature type="domain" description="VOC" evidence="11">
    <location>
        <begin position="55"/>
        <end position="224"/>
    </location>
</feature>
<evidence type="ECO:0000256" key="8">
    <source>
        <dbReference type="ARBA" id="ARBA00023004"/>
    </source>
</evidence>
<dbReference type="GO" id="GO:0006572">
    <property type="term" value="P:L-tyrosine catabolic process"/>
    <property type="evidence" value="ECO:0007669"/>
    <property type="project" value="UniProtKB-KW"/>
</dbReference>
<keyword evidence="10" id="KW-0732">Signal</keyword>
<evidence type="ECO:0000256" key="3">
    <source>
        <dbReference type="ARBA" id="ARBA00005877"/>
    </source>
</evidence>
<evidence type="ECO:0000256" key="2">
    <source>
        <dbReference type="ARBA" id="ARBA00005162"/>
    </source>
</evidence>
<evidence type="ECO:0000313" key="13">
    <source>
        <dbReference type="Proteomes" id="UP000198406"/>
    </source>
</evidence>
<evidence type="ECO:0000256" key="9">
    <source>
        <dbReference type="ARBA" id="ARBA00023232"/>
    </source>
</evidence>
<dbReference type="GO" id="GO:0046872">
    <property type="term" value="F:metal ion binding"/>
    <property type="evidence" value="ECO:0007669"/>
    <property type="project" value="UniProtKB-KW"/>
</dbReference>
<evidence type="ECO:0000313" key="12">
    <source>
        <dbReference type="EMBL" id="GAX09607.1"/>
    </source>
</evidence>
<dbReference type="CDD" id="cd07250">
    <property type="entry name" value="HPPD_C_like"/>
    <property type="match status" value="1"/>
</dbReference>
<organism evidence="12 13">
    <name type="scientific">Fistulifera solaris</name>
    <name type="common">Oleaginous diatom</name>
    <dbReference type="NCBI Taxonomy" id="1519565"/>
    <lineage>
        <taxon>Eukaryota</taxon>
        <taxon>Sar</taxon>
        <taxon>Stramenopiles</taxon>
        <taxon>Ochrophyta</taxon>
        <taxon>Bacillariophyta</taxon>
        <taxon>Bacillariophyceae</taxon>
        <taxon>Bacillariophycidae</taxon>
        <taxon>Naviculales</taxon>
        <taxon>Naviculaceae</taxon>
        <taxon>Fistulifera</taxon>
    </lineage>
</organism>
<evidence type="ECO:0000256" key="1">
    <source>
        <dbReference type="ARBA" id="ARBA00001962"/>
    </source>
</evidence>